<dbReference type="NCBIfam" id="TIGR01482">
    <property type="entry name" value="SPP-subfamily"/>
    <property type="match status" value="1"/>
</dbReference>
<feature type="binding site" evidence="5">
    <location>
        <position position="198"/>
    </location>
    <ligand>
        <name>Mg(2+)</name>
        <dbReference type="ChEBI" id="CHEBI:18420"/>
    </ligand>
</feature>
<comment type="similarity">
    <text evidence="5">Belongs to the archaeal SPP-like hydrolase family.</text>
</comment>
<dbReference type="GO" id="GO:0005829">
    <property type="term" value="C:cytosol"/>
    <property type="evidence" value="ECO:0007669"/>
    <property type="project" value="TreeGrafter"/>
</dbReference>
<dbReference type="STRING" id="453591.Igni_1284"/>
<evidence type="ECO:0000256" key="6">
    <source>
        <dbReference type="NCBIfam" id="TIGR01487"/>
    </source>
</evidence>
<dbReference type="Proteomes" id="UP000000262">
    <property type="component" value="Chromosome"/>
</dbReference>
<dbReference type="SUPFAM" id="SSF56784">
    <property type="entry name" value="HAD-like"/>
    <property type="match status" value="1"/>
</dbReference>
<dbReference type="InterPro" id="IPR023214">
    <property type="entry name" value="HAD_sf"/>
</dbReference>
<dbReference type="PANTHER" id="PTHR10000:SF8">
    <property type="entry name" value="HAD SUPERFAMILY HYDROLASE-LIKE, TYPE 3"/>
    <property type="match status" value="1"/>
</dbReference>
<dbReference type="HAMAP" id="MF_01419">
    <property type="entry name" value="GPH_hydrolase_arch"/>
    <property type="match status" value="1"/>
</dbReference>
<organism evidence="7 8">
    <name type="scientific">Ignicoccus hospitalis (strain KIN4/I / DSM 18386 / JCM 14125)</name>
    <dbReference type="NCBI Taxonomy" id="453591"/>
    <lineage>
        <taxon>Archaea</taxon>
        <taxon>Thermoproteota</taxon>
        <taxon>Thermoprotei</taxon>
        <taxon>Desulfurococcales</taxon>
        <taxon>Desulfurococcaceae</taxon>
        <taxon>Ignicoccus</taxon>
    </lineage>
</organism>
<keyword evidence="2 5" id="KW-0378">Hydrolase</keyword>
<dbReference type="GeneID" id="5562869"/>
<evidence type="ECO:0000256" key="4">
    <source>
        <dbReference type="ARBA" id="ARBA00023277"/>
    </source>
</evidence>
<dbReference type="KEGG" id="iho:Igni_1284"/>
<comment type="function">
    <text evidence="5">Catalyzes the dephosphorylation of 2-phosphoglycolate.</text>
</comment>
<proteinExistence type="inferred from homology"/>
<dbReference type="Gene3D" id="3.40.50.1000">
    <property type="entry name" value="HAD superfamily/HAD-like"/>
    <property type="match status" value="1"/>
</dbReference>
<dbReference type="CDD" id="cd07514">
    <property type="entry name" value="HAD_Pase"/>
    <property type="match status" value="1"/>
</dbReference>
<dbReference type="GO" id="GO:0000287">
    <property type="term" value="F:magnesium ion binding"/>
    <property type="evidence" value="ECO:0007669"/>
    <property type="project" value="InterPro"/>
</dbReference>
<dbReference type="NCBIfam" id="TIGR01484">
    <property type="entry name" value="HAD-SF-IIB"/>
    <property type="match status" value="1"/>
</dbReference>
<dbReference type="Pfam" id="PF08282">
    <property type="entry name" value="Hydrolase_3"/>
    <property type="match status" value="2"/>
</dbReference>
<reference evidence="7 8" key="1">
    <citation type="journal article" date="2008" name="Genome Biol.">
        <title>A genomic analysis of the archaeal system Ignicoccus hospitalis-Nanoarchaeum equitans.</title>
        <authorList>
            <person name="Podar M."/>
            <person name="Anderson I."/>
            <person name="Makarova K.S."/>
            <person name="Elkins J.G."/>
            <person name="Ivanova N."/>
            <person name="Wall M.A."/>
            <person name="Lykidis A."/>
            <person name="Mavromatis K."/>
            <person name="Sun H."/>
            <person name="Hudson M.E."/>
            <person name="Chen W."/>
            <person name="Deciu C."/>
            <person name="Hutchison D."/>
            <person name="Eads J.R."/>
            <person name="Anderson A."/>
            <person name="Fernandes F."/>
            <person name="Szeto E."/>
            <person name="Lapidus A."/>
            <person name="Kyrpides N.C."/>
            <person name="Saier M.H.Jr."/>
            <person name="Richardson P.M."/>
            <person name="Rachel R."/>
            <person name="Huber H."/>
            <person name="Eisen J.A."/>
            <person name="Koonin E.V."/>
            <person name="Keller M."/>
            <person name="Stetter K.O."/>
        </authorList>
    </citation>
    <scope>NUCLEOTIDE SEQUENCE [LARGE SCALE GENOMIC DNA]</scope>
    <source>
        <strain evidence="8">KIN4/I / DSM 18386 / JCM 14125</strain>
    </source>
</reference>
<dbReference type="OrthoDB" id="120822at2157"/>
<protein>
    <recommendedName>
        <fullName evidence="5 6">Phosphoglycolate phosphatase</fullName>
        <shortName evidence="5">PGP</shortName>
        <shortName evidence="5">PGPase</shortName>
        <ecNumber evidence="5 6">3.1.3.18</ecNumber>
    </recommendedName>
</protein>
<keyword evidence="8" id="KW-1185">Reference proteome</keyword>
<evidence type="ECO:0000313" key="7">
    <source>
        <dbReference type="EMBL" id="ABU82460.1"/>
    </source>
</evidence>
<comment type="cofactor">
    <cofactor evidence="5">
        <name>Mg(2+)</name>
        <dbReference type="ChEBI" id="CHEBI:18420"/>
    </cofactor>
</comment>
<feature type="active site" description="Nucleophile" evidence="5">
    <location>
        <position position="12"/>
    </location>
</feature>
<feature type="binding site" evidence="5">
    <location>
        <position position="171"/>
    </location>
    <ligand>
        <name>substrate</name>
    </ligand>
</feature>
<name>A8AC08_IGNH4</name>
<evidence type="ECO:0000256" key="2">
    <source>
        <dbReference type="ARBA" id="ARBA00022801"/>
    </source>
</evidence>
<dbReference type="InterPro" id="IPR006379">
    <property type="entry name" value="HAD-SF_hydro_IIB"/>
</dbReference>
<dbReference type="EC" id="3.1.3.18" evidence="5 6"/>
<dbReference type="PANTHER" id="PTHR10000">
    <property type="entry name" value="PHOSPHOSERINE PHOSPHATASE"/>
    <property type="match status" value="1"/>
</dbReference>
<evidence type="ECO:0000313" key="8">
    <source>
        <dbReference type="Proteomes" id="UP000000262"/>
    </source>
</evidence>
<keyword evidence="3 5" id="KW-0460">Magnesium</keyword>
<accession>A8AC08</accession>
<feature type="binding site" evidence="5">
    <location>
        <position position="12"/>
    </location>
    <ligand>
        <name>Mg(2+)</name>
        <dbReference type="ChEBI" id="CHEBI:18420"/>
    </ligand>
</feature>
<dbReference type="AlphaFoldDB" id="A8AC08"/>
<gene>
    <name evidence="7" type="ordered locus">Igni_1284</name>
</gene>
<evidence type="ECO:0000256" key="5">
    <source>
        <dbReference type="HAMAP-Rule" id="MF_01419"/>
    </source>
</evidence>
<dbReference type="RefSeq" id="WP_012123424.1">
    <property type="nucleotide sequence ID" value="NC_009776.1"/>
</dbReference>
<dbReference type="GO" id="GO:0008967">
    <property type="term" value="F:phosphoglycolate phosphatase activity"/>
    <property type="evidence" value="ECO:0007669"/>
    <property type="project" value="UniProtKB-UniRule"/>
</dbReference>
<comment type="catalytic activity">
    <reaction evidence="5">
        <text>2-phosphoglycolate + H2O = glycolate + phosphate</text>
        <dbReference type="Rhea" id="RHEA:14369"/>
        <dbReference type="ChEBI" id="CHEBI:15377"/>
        <dbReference type="ChEBI" id="CHEBI:29805"/>
        <dbReference type="ChEBI" id="CHEBI:43474"/>
        <dbReference type="ChEBI" id="CHEBI:58033"/>
        <dbReference type="EC" id="3.1.3.18"/>
    </reaction>
</comment>
<dbReference type="PRINTS" id="PR00119">
    <property type="entry name" value="CATATPASE"/>
</dbReference>
<dbReference type="PhylomeDB" id="A8AC08"/>
<dbReference type="InterPro" id="IPR006382">
    <property type="entry name" value="PGPase"/>
</dbReference>
<dbReference type="EMBL" id="CP000816">
    <property type="protein sequence ID" value="ABU82460.1"/>
    <property type="molecule type" value="Genomic_DNA"/>
</dbReference>
<dbReference type="Gene3D" id="3.90.1070.10">
    <property type="match status" value="1"/>
</dbReference>
<evidence type="ECO:0000256" key="1">
    <source>
        <dbReference type="ARBA" id="ARBA00022723"/>
    </source>
</evidence>
<dbReference type="HOGENOM" id="CLU_044146_2_0_2"/>
<dbReference type="InterPro" id="IPR036412">
    <property type="entry name" value="HAD-like_sf"/>
</dbReference>
<feature type="binding site" evidence="5">
    <location>
        <position position="194"/>
    </location>
    <ligand>
        <name>Mg(2+)</name>
        <dbReference type="ChEBI" id="CHEBI:18420"/>
    </ligand>
</feature>
<sequence>MDLSAIKVIAADVDGTLTEGVSFLLDIDAIKALRDLERHGLKVILVSGNSRPVTLTLKRYLGTSAPVVFENGCGYGDFTWEETVPDKSSCLVAREAADTLLKVLSVKGWRPSWQNPWRKCDFAINAPEGKTSEEDAKKAYKILEELGYLKQGLAVLVSRHAVHIMPKDCGKGKGVKRVVEKMGYDMSEVLAVGDAENDLEMIKMAGVGVAVADAQEVLKREADIVAPEPAGKGFAWIAKKVLEAKRSS</sequence>
<evidence type="ECO:0000256" key="3">
    <source>
        <dbReference type="ARBA" id="ARBA00022842"/>
    </source>
</evidence>
<dbReference type="NCBIfam" id="TIGR01487">
    <property type="entry name" value="Pglycolate_arch"/>
    <property type="match status" value="1"/>
</dbReference>
<keyword evidence="1 5" id="KW-0479">Metal-binding</keyword>
<keyword evidence="4 5" id="KW-0119">Carbohydrate metabolism</keyword>
<feature type="binding site" evidence="5">
    <location>
        <position position="14"/>
    </location>
    <ligand>
        <name>Mg(2+)</name>
        <dbReference type="ChEBI" id="CHEBI:18420"/>
    </ligand>
</feature>
<dbReference type="eggNOG" id="arCOG01213">
    <property type="taxonomic scope" value="Archaea"/>
</dbReference>